<dbReference type="Proteomes" id="UP000662200">
    <property type="component" value="Unassembled WGS sequence"/>
</dbReference>
<dbReference type="Gene3D" id="6.10.340.10">
    <property type="match status" value="1"/>
</dbReference>
<evidence type="ECO:0000256" key="1">
    <source>
        <dbReference type="ARBA" id="ARBA00022692"/>
    </source>
</evidence>
<dbReference type="SUPFAM" id="SSF158472">
    <property type="entry name" value="HAMP domain-like"/>
    <property type="match status" value="1"/>
</dbReference>
<dbReference type="AlphaFoldDB" id="A0A8J3BNE4"/>
<evidence type="ECO:0000256" key="3">
    <source>
        <dbReference type="SAM" id="MobiDB-lite"/>
    </source>
</evidence>
<feature type="transmembrane region" description="Helical" evidence="4">
    <location>
        <begin position="346"/>
        <end position="369"/>
    </location>
</feature>
<feature type="transmembrane region" description="Helical" evidence="4">
    <location>
        <begin position="21"/>
        <end position="49"/>
    </location>
</feature>
<keyword evidence="7" id="KW-1185">Reference proteome</keyword>
<feature type="domain" description="HAMP" evidence="5">
    <location>
        <begin position="618"/>
        <end position="655"/>
    </location>
</feature>
<feature type="region of interest" description="Disordered" evidence="3">
    <location>
        <begin position="672"/>
        <end position="711"/>
    </location>
</feature>
<keyword evidence="2 4" id="KW-1133">Transmembrane helix</keyword>
<dbReference type="EMBL" id="BMQC01000009">
    <property type="protein sequence ID" value="GGK34154.1"/>
    <property type="molecule type" value="Genomic_DNA"/>
</dbReference>
<evidence type="ECO:0000313" key="7">
    <source>
        <dbReference type="Proteomes" id="UP000662200"/>
    </source>
</evidence>
<protein>
    <recommendedName>
        <fullName evidence="5">HAMP domain-containing protein</fullName>
    </recommendedName>
</protein>
<proteinExistence type="predicted"/>
<keyword evidence="1 4" id="KW-0812">Transmembrane</keyword>
<evidence type="ECO:0000256" key="2">
    <source>
        <dbReference type="ARBA" id="ARBA00022989"/>
    </source>
</evidence>
<dbReference type="InterPro" id="IPR003660">
    <property type="entry name" value="HAMP_dom"/>
</dbReference>
<gene>
    <name evidence="6" type="ORF">GCM10010124_28450</name>
</gene>
<dbReference type="GO" id="GO:0016020">
    <property type="term" value="C:membrane"/>
    <property type="evidence" value="ECO:0007669"/>
    <property type="project" value="InterPro"/>
</dbReference>
<dbReference type="PROSITE" id="PS50885">
    <property type="entry name" value="HAMP"/>
    <property type="match status" value="1"/>
</dbReference>
<evidence type="ECO:0000256" key="4">
    <source>
        <dbReference type="SAM" id="Phobius"/>
    </source>
</evidence>
<evidence type="ECO:0000313" key="6">
    <source>
        <dbReference type="EMBL" id="GGK34154.1"/>
    </source>
</evidence>
<dbReference type="Pfam" id="PF00672">
    <property type="entry name" value="HAMP"/>
    <property type="match status" value="1"/>
</dbReference>
<evidence type="ECO:0000259" key="5">
    <source>
        <dbReference type="PROSITE" id="PS50885"/>
    </source>
</evidence>
<sequence length="711" mass="73475">MSPDVLAWRRECLDRQLPRPAFPSGIAVPGAVAAAVVALVGLLGAGLLYRAGAVDAQAAVVASQRESVADLGQGLAANLERQVDALAGAAARGDDAAALVAGARQAGWTGAAVWHPATRATDAASGQPVPLEIPESWSRTTTPRRTGTAGGALVARLPVGADRVLTAVRPILTRDLRLDRDTAQTLVLAGLDGAPLQRQGSLDAGAAPWRALVARAIAAQDGGRPGTATGPARHTPFGSRTPVVTAAPVGQTGDSVVSLVHLPPSTPWSMPAAWWVAAGGLALAAAVWALGTGGLVRPLRHLLAALRSRACDAPAPARAAGTLAEAREILAAVGPVHRRGRGAVPAAAVVVATALLVAGGAVAVTQAYAHRPDAVPAPLLSDVRNRVDGALLSLRETLVRGRDRVARAAAAWPADDRQGAPLLQELVTAGTGLRSAYLTEPDGRRTLAAGEDPYRPPTPAEDGEGVRLDRRVDHVPAVYAQARLRSGRLLAAEFDPRALLEPLQRAQGRVRVVDDRRRTVLDTDGYIAFSTLDDPAARRAARAAAAAGDQPTAVTPEGQVLTSVRLRDARLPALDWTLVAAQPVSALGLPETQARRAARMLAAALASVAVGLLLWQTLVVVLPLRRLRGAARRLARGDTATPVTPLRFDEIGALAICLEVWRQGHREGGTRWGAASRLYPGAATPPAESPRTAPAGEPEAGELVAAGRVGA</sequence>
<name>A0A8J3BNE4_9ACTN</name>
<accession>A0A8J3BNE4</accession>
<keyword evidence="4" id="KW-0472">Membrane</keyword>
<feature type="transmembrane region" description="Helical" evidence="4">
    <location>
        <begin position="272"/>
        <end position="291"/>
    </location>
</feature>
<organism evidence="6 7">
    <name type="scientific">Pilimelia terevasa</name>
    <dbReference type="NCBI Taxonomy" id="53372"/>
    <lineage>
        <taxon>Bacteria</taxon>
        <taxon>Bacillati</taxon>
        <taxon>Actinomycetota</taxon>
        <taxon>Actinomycetes</taxon>
        <taxon>Micromonosporales</taxon>
        <taxon>Micromonosporaceae</taxon>
        <taxon>Pilimelia</taxon>
    </lineage>
</organism>
<reference evidence="6" key="2">
    <citation type="submission" date="2020-09" db="EMBL/GenBank/DDBJ databases">
        <authorList>
            <person name="Sun Q."/>
            <person name="Ohkuma M."/>
        </authorList>
    </citation>
    <scope>NUCLEOTIDE SEQUENCE</scope>
    <source>
        <strain evidence="6">JCM 3091</strain>
    </source>
</reference>
<dbReference type="GO" id="GO:0007165">
    <property type="term" value="P:signal transduction"/>
    <property type="evidence" value="ECO:0007669"/>
    <property type="project" value="InterPro"/>
</dbReference>
<comment type="caution">
    <text evidence="6">The sequence shown here is derived from an EMBL/GenBank/DDBJ whole genome shotgun (WGS) entry which is preliminary data.</text>
</comment>
<feature type="region of interest" description="Disordered" evidence="3">
    <location>
        <begin position="120"/>
        <end position="149"/>
    </location>
</feature>
<feature type="transmembrane region" description="Helical" evidence="4">
    <location>
        <begin position="600"/>
        <end position="624"/>
    </location>
</feature>
<reference evidence="6" key="1">
    <citation type="journal article" date="2014" name="Int. J. Syst. Evol. Microbiol.">
        <title>Complete genome sequence of Corynebacterium casei LMG S-19264T (=DSM 44701T), isolated from a smear-ripened cheese.</title>
        <authorList>
            <consortium name="US DOE Joint Genome Institute (JGI-PGF)"/>
            <person name="Walter F."/>
            <person name="Albersmeier A."/>
            <person name="Kalinowski J."/>
            <person name="Ruckert C."/>
        </authorList>
    </citation>
    <scope>NUCLEOTIDE SEQUENCE</scope>
    <source>
        <strain evidence="6">JCM 3091</strain>
    </source>
</reference>
<dbReference type="RefSeq" id="WP_189114798.1">
    <property type="nucleotide sequence ID" value="NZ_BMQC01000009.1"/>
</dbReference>